<dbReference type="SMR" id="A0A5C0XRG2"/>
<evidence type="ECO:0000313" key="2">
    <source>
        <dbReference type="Proteomes" id="UP000324354"/>
    </source>
</evidence>
<dbReference type="Proteomes" id="UP000324354">
    <property type="component" value="Chromosome"/>
</dbReference>
<dbReference type="GeneID" id="13300552"/>
<evidence type="ECO:0000313" key="1">
    <source>
        <dbReference type="EMBL" id="QEK79349.1"/>
    </source>
</evidence>
<dbReference type="EMBL" id="CP023154">
    <property type="protein sequence ID" value="QEK79349.1"/>
    <property type="molecule type" value="Genomic_DNA"/>
</dbReference>
<dbReference type="PANTHER" id="PTHR35866">
    <property type="entry name" value="PUTATIVE-RELATED"/>
    <property type="match status" value="1"/>
</dbReference>
<accession>A0A5C0XRG2</accession>
<gene>
    <name evidence="1" type="ORF">PFDSM3638_08780</name>
</gene>
<dbReference type="GeneID" id="41713564"/>
<reference evidence="1 2" key="1">
    <citation type="submission" date="2017-08" db="EMBL/GenBank/DDBJ databases">
        <title>Resequencing and Reannotation of the genome of Pyrococcus furiosus type strain DSM3638.</title>
        <authorList>
            <person name="Reichelt R.M."/>
            <person name="Bunk B."/>
        </authorList>
    </citation>
    <scope>NUCLEOTIDE SEQUENCE [LARGE SCALE GENOMIC DNA]</scope>
    <source>
        <strain evidence="1 2">DSM 3638</strain>
    </source>
</reference>
<proteinExistence type="predicted"/>
<dbReference type="Pfam" id="PF03692">
    <property type="entry name" value="CxxCxxCC"/>
    <property type="match status" value="1"/>
</dbReference>
<dbReference type="RefSeq" id="WP_011012879.1">
    <property type="nucleotide sequence ID" value="NC_003413.1"/>
</dbReference>
<dbReference type="AlphaFoldDB" id="A0A5C0XRG2"/>
<dbReference type="InterPro" id="IPR005358">
    <property type="entry name" value="Puta_zinc/iron-chelating_dom"/>
</dbReference>
<dbReference type="PANTHER" id="PTHR35866:SF2">
    <property type="entry name" value="YKGJ FAMILY CYSTEINE CLUSTER PROTEIN"/>
    <property type="match status" value="1"/>
</dbReference>
<dbReference type="OrthoDB" id="36424at2157"/>
<organism evidence="1 2">
    <name type="scientific">Pyrococcus furiosus (strain ATCC 43587 / DSM 3638 / JCM 8422 / Vc1)</name>
    <dbReference type="NCBI Taxonomy" id="186497"/>
    <lineage>
        <taxon>Archaea</taxon>
        <taxon>Methanobacteriati</taxon>
        <taxon>Methanobacteriota</taxon>
        <taxon>Thermococci</taxon>
        <taxon>Thermococcales</taxon>
        <taxon>Thermococcaceae</taxon>
        <taxon>Pyrococcus</taxon>
    </lineage>
</organism>
<protein>
    <submittedName>
        <fullName evidence="1">YkgJ family cysteine cluster protein</fullName>
    </submittedName>
</protein>
<name>A0A5C0XRG2_PYRFU</name>
<sequence>MEKKFIAIYDLESDKIEIIDDKFRFKCIEDCGKCCIYNEIPLREEDIQKILSLGYEEEYFVDYTKMFYRGPKFLGYGMKKRPFDDACVFLDPETKKCRIYEHRPVACRIYPFVLVKHEKKLEIYVKEDPRCPGINSPDGEGIVEIIKKYFIPIIEELKGEINGNRRSRQEDFISFNRRLETVV</sequence>